<keyword evidence="2" id="KW-1185">Reference proteome</keyword>
<organism evidence="1 2">
    <name type="scientific">Paracoccus shanxieyensis</name>
    <dbReference type="NCBI Taxonomy" id="2675752"/>
    <lineage>
        <taxon>Bacteria</taxon>
        <taxon>Pseudomonadati</taxon>
        <taxon>Pseudomonadota</taxon>
        <taxon>Alphaproteobacteria</taxon>
        <taxon>Rhodobacterales</taxon>
        <taxon>Paracoccaceae</taxon>
        <taxon>Paracoccus</taxon>
    </lineage>
</organism>
<gene>
    <name evidence="1" type="ORF">GL284_20060</name>
</gene>
<protein>
    <recommendedName>
        <fullName evidence="3">ImmA/IrrE family metallo-endopeptidase</fullName>
    </recommendedName>
</protein>
<comment type="caution">
    <text evidence="1">The sequence shown here is derived from an EMBL/GenBank/DDBJ whole genome shotgun (WGS) entry which is preliminary data.</text>
</comment>
<proteinExistence type="predicted"/>
<dbReference type="GeneID" id="39676436"/>
<dbReference type="RefSeq" id="WP_131390013.1">
    <property type="nucleotide sequence ID" value="NZ_WMIH01000037.1"/>
</dbReference>
<sequence>MTARQGELPFEEGIDAILRDTADRIDELYRAASEPGARAPWVDLFNRIAGQTHMAPFNLMLADLQRPGARYVAFPDKWREIGRQVKPASIPIVVLWPFCPVRCAYELADTTGDPVDDALLDRVFGEPVEVRDGLIDRVARRALKEDRIDVKSVSLASTLAGDARAVPVDPKAKGKPTGPGWVVRVNSNLNTNAQFTTLVHELAHVYLGHLGGNGKKWPDRRPPQLDVREFEAEAVTFIVCKRFGLKSNSAEYLNSHLKEKTIDYVSHSAIARAAGRIEQHAR</sequence>
<evidence type="ECO:0000313" key="1">
    <source>
        <dbReference type="EMBL" id="MTH66547.1"/>
    </source>
</evidence>
<accession>A0A6L6J6X6</accession>
<evidence type="ECO:0000313" key="2">
    <source>
        <dbReference type="Proteomes" id="UP000478740"/>
    </source>
</evidence>
<dbReference type="EMBL" id="WMII01000037">
    <property type="protein sequence ID" value="MTH66547.1"/>
    <property type="molecule type" value="Genomic_DNA"/>
</dbReference>
<dbReference type="AlphaFoldDB" id="A0A6L6J6X6"/>
<reference evidence="1 2" key="1">
    <citation type="submission" date="2019-11" db="EMBL/GenBank/DDBJ databases">
        <authorList>
            <person name="Dong K."/>
        </authorList>
    </citation>
    <scope>NUCLEOTIDE SEQUENCE [LARGE SCALE GENOMIC DNA]</scope>
    <source>
        <strain evidence="1 2">DK608</strain>
    </source>
</reference>
<dbReference type="Proteomes" id="UP000478740">
    <property type="component" value="Unassembled WGS sequence"/>
</dbReference>
<evidence type="ECO:0008006" key="3">
    <source>
        <dbReference type="Google" id="ProtNLM"/>
    </source>
</evidence>
<name>A0A6L6J6X6_9RHOB</name>